<dbReference type="InterPro" id="IPR036737">
    <property type="entry name" value="OmpA-like_sf"/>
</dbReference>
<dbReference type="PANTHER" id="PTHR30329:SF21">
    <property type="entry name" value="LIPOPROTEIN YIAD-RELATED"/>
    <property type="match status" value="1"/>
</dbReference>
<dbReference type="Gene3D" id="3.30.1330.60">
    <property type="entry name" value="OmpA-like domain"/>
    <property type="match status" value="1"/>
</dbReference>
<evidence type="ECO:0000256" key="3">
    <source>
        <dbReference type="ARBA" id="ARBA00023237"/>
    </source>
</evidence>
<dbReference type="PRINTS" id="PR01021">
    <property type="entry name" value="OMPADOMAIN"/>
</dbReference>
<evidence type="ECO:0000313" key="7">
    <source>
        <dbReference type="Proteomes" id="UP000298058"/>
    </source>
</evidence>
<keyword evidence="3" id="KW-0998">Cell outer membrane</keyword>
<keyword evidence="7" id="KW-1185">Reference proteome</keyword>
<keyword evidence="2 4" id="KW-0472">Membrane</keyword>
<reference evidence="6" key="1">
    <citation type="journal article" date="2019" name="PLoS Negl. Trop. Dis.">
        <title>Revisiting the worldwide diversity of Leptospira species in the environment.</title>
        <authorList>
            <person name="Vincent A.T."/>
            <person name="Schiettekatte O."/>
            <person name="Bourhy P."/>
            <person name="Veyrier F.J."/>
            <person name="Picardeau M."/>
        </authorList>
    </citation>
    <scope>NUCLEOTIDE SEQUENCE [LARGE SCALE GENOMIC DNA]</scope>
    <source>
        <strain evidence="6">201300427</strain>
    </source>
</reference>
<gene>
    <name evidence="6" type="ORF">EHS15_09980</name>
</gene>
<evidence type="ECO:0000256" key="2">
    <source>
        <dbReference type="ARBA" id="ARBA00023136"/>
    </source>
</evidence>
<dbReference type="Proteomes" id="UP000298058">
    <property type="component" value="Unassembled WGS sequence"/>
</dbReference>
<evidence type="ECO:0000256" key="4">
    <source>
        <dbReference type="PROSITE-ProRule" id="PRU00473"/>
    </source>
</evidence>
<dbReference type="GO" id="GO:0009279">
    <property type="term" value="C:cell outer membrane"/>
    <property type="evidence" value="ECO:0007669"/>
    <property type="project" value="UniProtKB-SubCell"/>
</dbReference>
<dbReference type="CDD" id="cd07185">
    <property type="entry name" value="OmpA_C-like"/>
    <property type="match status" value="1"/>
</dbReference>
<dbReference type="OrthoDB" id="9810367at2"/>
<evidence type="ECO:0000313" key="6">
    <source>
        <dbReference type="EMBL" id="TGN19279.1"/>
    </source>
</evidence>
<protein>
    <submittedName>
        <fullName evidence="6">OmpA family protein</fullName>
    </submittedName>
</protein>
<dbReference type="InterPro" id="IPR006665">
    <property type="entry name" value="OmpA-like"/>
</dbReference>
<dbReference type="InterPro" id="IPR050330">
    <property type="entry name" value="Bact_OuterMem_StrucFunc"/>
</dbReference>
<comment type="subcellular location">
    <subcellularLocation>
        <location evidence="1">Cell outer membrane</location>
    </subcellularLocation>
</comment>
<dbReference type="Pfam" id="PF00691">
    <property type="entry name" value="OmpA"/>
    <property type="match status" value="1"/>
</dbReference>
<dbReference type="InterPro" id="IPR006664">
    <property type="entry name" value="OMP_bac"/>
</dbReference>
<accession>A0A4R9M1X4</accession>
<comment type="caution">
    <text evidence="6">The sequence shown here is derived from an EMBL/GenBank/DDBJ whole genome shotgun (WGS) entry which is preliminary data.</text>
</comment>
<feature type="domain" description="OmpA-like" evidence="5">
    <location>
        <begin position="116"/>
        <end position="233"/>
    </location>
</feature>
<name>A0A4R9M1X4_9LEPT</name>
<dbReference type="PANTHER" id="PTHR30329">
    <property type="entry name" value="STATOR ELEMENT OF FLAGELLAR MOTOR COMPLEX"/>
    <property type="match status" value="1"/>
</dbReference>
<evidence type="ECO:0000259" key="5">
    <source>
        <dbReference type="PROSITE" id="PS51123"/>
    </source>
</evidence>
<dbReference type="AlphaFoldDB" id="A0A4R9M1X4"/>
<dbReference type="EMBL" id="RQHW01000033">
    <property type="protein sequence ID" value="TGN19279.1"/>
    <property type="molecule type" value="Genomic_DNA"/>
</dbReference>
<proteinExistence type="predicted"/>
<organism evidence="6 7">
    <name type="scientific">Leptospira idonii</name>
    <dbReference type="NCBI Taxonomy" id="1193500"/>
    <lineage>
        <taxon>Bacteria</taxon>
        <taxon>Pseudomonadati</taxon>
        <taxon>Spirochaetota</taxon>
        <taxon>Spirochaetia</taxon>
        <taxon>Leptospirales</taxon>
        <taxon>Leptospiraceae</taxon>
        <taxon>Leptospira</taxon>
    </lineage>
</organism>
<sequence>MKMNRFCFLFLFLFVSHCISGEKPEWVKSKAFQRFCGCVPLDLELPTAEPASEREKLLGSLPVGALDQMGTEDYLEKVYNGIKNDFEYSGTQFEKAEDGLVAKGIELKRVEEEKKLREILIVIDGDVAFPSGKSTMTPKAKTMIGKISDAVSLYPETKVKIGGHTDSAGVFAKNLKLSKDRAQAVKTEMQRTHQIAEERFTEVDGYADLRKIVDTMLAEPKNRRTEVRVGTVRIVL</sequence>
<dbReference type="PROSITE" id="PS51123">
    <property type="entry name" value="OMPA_2"/>
    <property type="match status" value="1"/>
</dbReference>
<dbReference type="SUPFAM" id="SSF103088">
    <property type="entry name" value="OmpA-like"/>
    <property type="match status" value="1"/>
</dbReference>
<evidence type="ECO:0000256" key="1">
    <source>
        <dbReference type="ARBA" id="ARBA00004442"/>
    </source>
</evidence>